<evidence type="ECO:0000256" key="8">
    <source>
        <dbReference type="RuleBase" id="RU365088"/>
    </source>
</evidence>
<evidence type="ECO:0000256" key="2">
    <source>
        <dbReference type="ARBA" id="ARBA00006236"/>
    </source>
</evidence>
<dbReference type="InterPro" id="IPR011701">
    <property type="entry name" value="MFS"/>
</dbReference>
<evidence type="ECO:0000313" key="11">
    <source>
        <dbReference type="Proteomes" id="UP000029413"/>
    </source>
</evidence>
<feature type="transmembrane region" description="Helical" evidence="8">
    <location>
        <begin position="170"/>
        <end position="189"/>
    </location>
</feature>
<evidence type="ECO:0000256" key="5">
    <source>
        <dbReference type="ARBA" id="ARBA00022692"/>
    </source>
</evidence>
<gene>
    <name evidence="10" type="ORF">DM39_4110</name>
</gene>
<organism evidence="10 11">
    <name type="scientific">Burkholderia cenocepacia</name>
    <dbReference type="NCBI Taxonomy" id="95486"/>
    <lineage>
        <taxon>Bacteria</taxon>
        <taxon>Pseudomonadati</taxon>
        <taxon>Pseudomonadota</taxon>
        <taxon>Betaproteobacteria</taxon>
        <taxon>Burkholderiales</taxon>
        <taxon>Burkholderiaceae</taxon>
        <taxon>Burkholderia</taxon>
        <taxon>Burkholderia cepacia complex</taxon>
    </lineage>
</organism>
<feature type="transmembrane region" description="Helical" evidence="8">
    <location>
        <begin position="47"/>
        <end position="69"/>
    </location>
</feature>
<keyword evidence="7 8" id="KW-0472">Membrane</keyword>
<comment type="caution">
    <text evidence="8">Lacks conserved residue(s) required for the propagation of feature annotation.</text>
</comment>
<evidence type="ECO:0000256" key="6">
    <source>
        <dbReference type="ARBA" id="ARBA00022989"/>
    </source>
</evidence>
<evidence type="ECO:0000313" key="10">
    <source>
        <dbReference type="EMBL" id="AIO37137.1"/>
    </source>
</evidence>
<dbReference type="NCBIfam" id="TIGR00710">
    <property type="entry name" value="efflux_Bcr_CflA"/>
    <property type="match status" value="1"/>
</dbReference>
<feature type="domain" description="Major facilitator superfamily (MFS) profile" evidence="9">
    <location>
        <begin position="1"/>
        <end position="402"/>
    </location>
</feature>
<reference evidence="10 11" key="1">
    <citation type="submission" date="2014-05" db="EMBL/GenBank/DDBJ databases">
        <authorList>
            <person name="Bishop-Lilly K.A."/>
            <person name="Broomall S.M."/>
            <person name="Chain P.S."/>
            <person name="Chertkov O."/>
            <person name="Coyne S.R."/>
            <person name="Daligault H.E."/>
            <person name="Davenport K.W."/>
            <person name="Erkkila T."/>
            <person name="Frey K.G."/>
            <person name="Gibbons H.S."/>
            <person name="Gu W."/>
            <person name="Jaissle J."/>
            <person name="Johnson S.L."/>
            <person name="Koroleva G.I."/>
            <person name="Ladner J.T."/>
            <person name="Lo C.-C."/>
            <person name="Minogue T.D."/>
            <person name="Munk C."/>
            <person name="Palacios G.F."/>
            <person name="Redden C.L."/>
            <person name="Rosenzweig C.N."/>
            <person name="Scholz M.B."/>
            <person name="Teshima H."/>
            <person name="Xu Y."/>
        </authorList>
    </citation>
    <scope>NUCLEOTIDE SEQUENCE [LARGE SCALE GENOMIC DNA]</scope>
    <source>
        <strain evidence="10 11">DDS 22E-1</strain>
    </source>
</reference>
<feature type="transmembrane region" description="Helical" evidence="8">
    <location>
        <begin position="218"/>
        <end position="239"/>
    </location>
</feature>
<feature type="transmembrane region" description="Helical" evidence="8">
    <location>
        <begin position="350"/>
        <end position="374"/>
    </location>
</feature>
<dbReference type="InterPro" id="IPR005829">
    <property type="entry name" value="Sugar_transporter_CS"/>
</dbReference>
<dbReference type="SUPFAM" id="SSF103473">
    <property type="entry name" value="MFS general substrate transporter"/>
    <property type="match status" value="1"/>
</dbReference>
<evidence type="ECO:0000256" key="7">
    <source>
        <dbReference type="ARBA" id="ARBA00023136"/>
    </source>
</evidence>
<evidence type="ECO:0000256" key="1">
    <source>
        <dbReference type="ARBA" id="ARBA00004651"/>
    </source>
</evidence>
<comment type="subcellular location">
    <subcellularLocation>
        <location evidence="8">Cell inner membrane</location>
        <topology evidence="8">Multi-pass membrane protein</topology>
    </subcellularLocation>
    <subcellularLocation>
        <location evidence="1">Cell membrane</location>
        <topology evidence="1">Multi-pass membrane protein</topology>
    </subcellularLocation>
</comment>
<keyword evidence="8" id="KW-0997">Cell inner membrane</keyword>
<dbReference type="InterPro" id="IPR004812">
    <property type="entry name" value="Efflux_drug-R_Bcr/CmlA"/>
</dbReference>
<dbReference type="Pfam" id="PF07690">
    <property type="entry name" value="MFS_1"/>
    <property type="match status" value="1"/>
</dbReference>
<proteinExistence type="inferred from homology"/>
<keyword evidence="3 8" id="KW-0813">Transport</keyword>
<keyword evidence="6 8" id="KW-1133">Transmembrane helix</keyword>
<dbReference type="PANTHER" id="PTHR23502:SF132">
    <property type="entry name" value="POLYAMINE TRANSPORTER 2-RELATED"/>
    <property type="match status" value="1"/>
</dbReference>
<keyword evidence="4" id="KW-1003">Cell membrane</keyword>
<dbReference type="GO" id="GO:0005886">
    <property type="term" value="C:plasma membrane"/>
    <property type="evidence" value="ECO:0007669"/>
    <property type="project" value="UniProtKB-SubCell"/>
</dbReference>
<evidence type="ECO:0000259" key="9">
    <source>
        <dbReference type="PROSITE" id="PS50850"/>
    </source>
</evidence>
<dbReference type="GO" id="GO:1990961">
    <property type="term" value="P:xenobiotic detoxification by transmembrane export across the plasma membrane"/>
    <property type="evidence" value="ECO:0007669"/>
    <property type="project" value="InterPro"/>
</dbReference>
<feature type="transmembrane region" description="Helical" evidence="8">
    <location>
        <begin position="143"/>
        <end position="164"/>
    </location>
</feature>
<comment type="similarity">
    <text evidence="2 8">Belongs to the major facilitator superfamily. Bcr/CmlA family.</text>
</comment>
<dbReference type="PANTHER" id="PTHR23502">
    <property type="entry name" value="MAJOR FACILITATOR SUPERFAMILY"/>
    <property type="match status" value="1"/>
</dbReference>
<dbReference type="CDD" id="cd17320">
    <property type="entry name" value="MFS_MdfA_MDR_like"/>
    <property type="match status" value="1"/>
</dbReference>
<feature type="transmembrane region" description="Helical" evidence="8">
    <location>
        <begin position="113"/>
        <end position="131"/>
    </location>
</feature>
<keyword evidence="5 8" id="KW-0812">Transmembrane</keyword>
<evidence type="ECO:0000256" key="4">
    <source>
        <dbReference type="ARBA" id="ARBA00022475"/>
    </source>
</evidence>
<dbReference type="EMBL" id="CP007784">
    <property type="protein sequence ID" value="AIO37137.1"/>
    <property type="molecule type" value="Genomic_DNA"/>
</dbReference>
<feature type="transmembrane region" description="Helical" evidence="8">
    <location>
        <begin position="380"/>
        <end position="401"/>
    </location>
</feature>
<dbReference type="InterPro" id="IPR036259">
    <property type="entry name" value="MFS_trans_sf"/>
</dbReference>
<feature type="transmembrane region" description="Helical" evidence="8">
    <location>
        <begin position="283"/>
        <end position="304"/>
    </location>
</feature>
<evidence type="ECO:0000256" key="3">
    <source>
        <dbReference type="ARBA" id="ARBA00022448"/>
    </source>
</evidence>
<dbReference type="GO" id="GO:0042910">
    <property type="term" value="F:xenobiotic transmembrane transporter activity"/>
    <property type="evidence" value="ECO:0007669"/>
    <property type="project" value="InterPro"/>
</dbReference>
<feature type="transmembrane region" description="Helical" evidence="8">
    <location>
        <begin position="316"/>
        <end position="338"/>
    </location>
</feature>
<name>A0AAN0RZX7_9BURK</name>
<feature type="transmembrane region" description="Helical" evidence="8">
    <location>
        <begin position="254"/>
        <end position="276"/>
    </location>
</feature>
<dbReference type="AlphaFoldDB" id="A0AAN0RZX7"/>
<sequence>MSATISPWKKSRSVSSILLAGLASLPPLAVDMPLPALGKIANDVSTAAANAGLTISLFMFGFAAGPLFLAPLSDRLGRRPILLSGLIIFTVGGILAATSSTLAHLLFARLLQGIGAGVATALAYAVVRDLFSGIDAQSRISTIASVSNFAPVIAPTIGTGLLLYVGWRGIYSVTGMIGAILCIAVGWIVPETKVLTRDEVKKHIVFFSSYRQLFQNRLVISYILINALSFAWMFSYVTVSPMMLMGALGASPPLYAGMFALTGSGIVLGATINRYLSARNIGANSLIVISILTVLIASTVLTFLTHEHLLTLPSAMPFLVLITLCFGLATPSATFSALEPLPELAGLASGLLTSVQMTLGAIASLLVSALFGSFGISGMIGTIFACALIALIIYIVSIRWLR</sequence>
<dbReference type="Gene3D" id="1.20.1720.10">
    <property type="entry name" value="Multidrug resistance protein D"/>
    <property type="match status" value="1"/>
</dbReference>
<feature type="transmembrane region" description="Helical" evidence="8">
    <location>
        <begin position="81"/>
        <end position="107"/>
    </location>
</feature>
<keyword evidence="11" id="KW-1185">Reference proteome</keyword>
<dbReference type="PROSITE" id="PS50850">
    <property type="entry name" value="MFS"/>
    <property type="match status" value="1"/>
</dbReference>
<dbReference type="Proteomes" id="UP000029413">
    <property type="component" value="Chromosome 2"/>
</dbReference>
<protein>
    <recommendedName>
        <fullName evidence="8">Bcr/CflA family efflux transporter</fullName>
    </recommendedName>
</protein>
<accession>A0AAN0RZX7</accession>
<dbReference type="PROSITE" id="PS00216">
    <property type="entry name" value="SUGAR_TRANSPORT_1"/>
    <property type="match status" value="1"/>
</dbReference>
<dbReference type="KEGG" id="bcen:DM39_4110"/>
<dbReference type="InterPro" id="IPR020846">
    <property type="entry name" value="MFS_dom"/>
</dbReference>